<gene>
    <name evidence="2" type="ORF">XBFM1_170012</name>
</gene>
<keyword evidence="1" id="KW-0812">Transmembrane</keyword>
<name>A0A077NE88_XENBV</name>
<dbReference type="EMBL" id="CBSV010000079">
    <property type="protein sequence ID" value="CDH00527.1"/>
    <property type="molecule type" value="Genomic_DNA"/>
</dbReference>
<reference evidence="2" key="1">
    <citation type="submission" date="2013-07" db="EMBL/GenBank/DDBJ databases">
        <title>Sub-species coevolution in mutualistic symbiosis.</title>
        <authorList>
            <person name="Murfin K."/>
            <person name="Klassen J."/>
            <person name="Lee M."/>
            <person name="Forst S."/>
            <person name="Stock P."/>
            <person name="Goodrich-Blair H."/>
        </authorList>
    </citation>
    <scope>NUCLEOTIDE SEQUENCE [LARGE SCALE GENOMIC DNA]</scope>
    <source>
        <strain evidence="2">Feltiae Moldova</strain>
    </source>
</reference>
<evidence type="ECO:0000313" key="3">
    <source>
        <dbReference type="Proteomes" id="UP000028487"/>
    </source>
</evidence>
<proteinExistence type="predicted"/>
<dbReference type="HOGENOM" id="CLU_3278869_0_0_6"/>
<accession>A0A077NE88</accession>
<organism evidence="2 3">
    <name type="scientific">Xenorhabdus bovienii str. feltiae Moldova</name>
    <dbReference type="NCBI Taxonomy" id="1398200"/>
    <lineage>
        <taxon>Bacteria</taxon>
        <taxon>Pseudomonadati</taxon>
        <taxon>Pseudomonadota</taxon>
        <taxon>Gammaproteobacteria</taxon>
        <taxon>Enterobacterales</taxon>
        <taxon>Morganellaceae</taxon>
        <taxon>Xenorhabdus</taxon>
    </lineage>
</organism>
<feature type="transmembrane region" description="Helical" evidence="1">
    <location>
        <begin position="12"/>
        <end position="30"/>
    </location>
</feature>
<evidence type="ECO:0000313" key="2">
    <source>
        <dbReference type="EMBL" id="CDH00527.1"/>
    </source>
</evidence>
<keyword evidence="1" id="KW-0472">Membrane</keyword>
<comment type="caution">
    <text evidence="2">The sequence shown here is derived from an EMBL/GenBank/DDBJ whole genome shotgun (WGS) entry which is preliminary data.</text>
</comment>
<evidence type="ECO:0000256" key="1">
    <source>
        <dbReference type="SAM" id="Phobius"/>
    </source>
</evidence>
<protein>
    <submittedName>
        <fullName evidence="2">Uncharacterized protein</fullName>
    </submittedName>
</protein>
<keyword evidence="1" id="KW-1133">Transmembrane helix</keyword>
<dbReference type="AlphaFoldDB" id="A0A077NE88"/>
<dbReference type="Proteomes" id="UP000028487">
    <property type="component" value="Unassembled WGS sequence"/>
</dbReference>
<sequence>MSVILSQAKNINSSFFFFVLTFGHAFFLKLEHPVNTAAPVH</sequence>